<organism evidence="16 17">
    <name type="scientific">Thalassotalea euphylliae</name>
    <dbReference type="NCBI Taxonomy" id="1655234"/>
    <lineage>
        <taxon>Bacteria</taxon>
        <taxon>Pseudomonadati</taxon>
        <taxon>Pseudomonadota</taxon>
        <taxon>Gammaproteobacteria</taxon>
        <taxon>Alteromonadales</taxon>
        <taxon>Colwelliaceae</taxon>
        <taxon>Thalassotalea</taxon>
    </lineage>
</organism>
<dbReference type="PANTHER" id="PTHR30098">
    <property type="entry name" value="LEUCYL/PHENYLALANYL-TRNA--PROTEIN TRANSFERASE"/>
    <property type="match status" value="1"/>
</dbReference>
<dbReference type="InterPro" id="IPR016181">
    <property type="entry name" value="Acyl_CoA_acyltransferase"/>
</dbReference>
<evidence type="ECO:0000256" key="9">
    <source>
        <dbReference type="ARBA" id="ARBA00061535"/>
    </source>
</evidence>
<keyword evidence="17" id="KW-1185">Reference proteome</keyword>
<dbReference type="GO" id="GO:0005737">
    <property type="term" value="C:cytoplasm"/>
    <property type="evidence" value="ECO:0007669"/>
    <property type="project" value="UniProtKB-SubCell"/>
</dbReference>
<dbReference type="FunFam" id="3.40.630.70:FF:000001">
    <property type="entry name" value="Leucyl/phenylalanyl-tRNA--protein transferase"/>
    <property type="match status" value="1"/>
</dbReference>
<evidence type="ECO:0000256" key="10">
    <source>
        <dbReference type="ARBA" id="ARBA00066767"/>
    </source>
</evidence>
<protein>
    <recommendedName>
        <fullName evidence="11 15">Leucyl/phenylalanyl-tRNA--protein transferase</fullName>
        <ecNumber evidence="10 15">2.3.2.6</ecNumber>
    </recommendedName>
    <alternativeName>
        <fullName evidence="12 15">L/F-transferase</fullName>
    </alternativeName>
    <alternativeName>
        <fullName evidence="13 15">Leucyltransferase</fullName>
    </alternativeName>
    <alternativeName>
        <fullName evidence="14 15">Phenyalanyltransferase</fullName>
    </alternativeName>
</protein>
<evidence type="ECO:0000256" key="14">
    <source>
        <dbReference type="ARBA" id="ARBA00083640"/>
    </source>
</evidence>
<dbReference type="EC" id="2.3.2.6" evidence="10 15"/>
<dbReference type="Gene3D" id="3.30.70.3550">
    <property type="entry name" value="Leucyl/phenylalanyl-tRNA-protein transferase, N-terminal domain"/>
    <property type="match status" value="1"/>
</dbReference>
<keyword evidence="3 15" id="KW-0808">Transferase</keyword>
<evidence type="ECO:0000256" key="2">
    <source>
        <dbReference type="ARBA" id="ARBA00022490"/>
    </source>
</evidence>
<evidence type="ECO:0000256" key="11">
    <source>
        <dbReference type="ARBA" id="ARBA00074372"/>
    </source>
</evidence>
<evidence type="ECO:0000256" key="5">
    <source>
        <dbReference type="ARBA" id="ARBA00050607"/>
    </source>
</evidence>
<comment type="caution">
    <text evidence="16">The sequence shown here is derived from an EMBL/GenBank/DDBJ whole genome shotgun (WGS) entry which is preliminary data.</text>
</comment>
<evidence type="ECO:0000256" key="12">
    <source>
        <dbReference type="ARBA" id="ARBA00077136"/>
    </source>
</evidence>
<keyword evidence="2 15" id="KW-0963">Cytoplasm</keyword>
<evidence type="ECO:0000256" key="6">
    <source>
        <dbReference type="ARBA" id="ARBA00050652"/>
    </source>
</evidence>
<dbReference type="PANTHER" id="PTHR30098:SF2">
    <property type="entry name" value="LEUCYL_PHENYLALANYL-TRNA--PROTEIN TRANSFERASE"/>
    <property type="match status" value="1"/>
</dbReference>
<comment type="subcellular location">
    <subcellularLocation>
        <location evidence="1 15">Cytoplasm</location>
    </subcellularLocation>
</comment>
<dbReference type="AlphaFoldDB" id="A0A3E0TYJ5"/>
<dbReference type="NCBIfam" id="TIGR00667">
    <property type="entry name" value="aat"/>
    <property type="match status" value="1"/>
</dbReference>
<dbReference type="FunFam" id="3.30.70.3550:FF:000001">
    <property type="entry name" value="Leucyl/phenylalanyl-tRNA--protein transferase"/>
    <property type="match status" value="1"/>
</dbReference>
<comment type="function">
    <text evidence="8 15">Functions in the N-end rule pathway of protein degradation where it conjugates Leu, Phe and, less efficiently, Met from aminoacyl-tRNAs to the N-termini of proteins containing an N-terminal arginine or lysine.</text>
</comment>
<dbReference type="Gene3D" id="3.40.630.70">
    <property type="entry name" value="Leucyl/phenylalanyl-tRNA-protein transferase, C-terminal domain"/>
    <property type="match status" value="1"/>
</dbReference>
<dbReference type="SUPFAM" id="SSF55729">
    <property type="entry name" value="Acyl-CoA N-acyltransferases (Nat)"/>
    <property type="match status" value="1"/>
</dbReference>
<name>A0A3E0TYJ5_9GAMM</name>
<evidence type="ECO:0000256" key="13">
    <source>
        <dbReference type="ARBA" id="ARBA00077165"/>
    </source>
</evidence>
<comment type="catalytic activity">
    <reaction evidence="7 15">
        <text>N-terminal L-lysyl-[protein] + L-leucyl-tRNA(Leu) = N-terminal L-leucyl-L-lysyl-[protein] + tRNA(Leu) + H(+)</text>
        <dbReference type="Rhea" id="RHEA:12340"/>
        <dbReference type="Rhea" id="RHEA-COMP:9613"/>
        <dbReference type="Rhea" id="RHEA-COMP:9622"/>
        <dbReference type="Rhea" id="RHEA-COMP:12670"/>
        <dbReference type="Rhea" id="RHEA-COMP:12671"/>
        <dbReference type="ChEBI" id="CHEBI:15378"/>
        <dbReference type="ChEBI" id="CHEBI:65249"/>
        <dbReference type="ChEBI" id="CHEBI:78442"/>
        <dbReference type="ChEBI" id="CHEBI:78494"/>
        <dbReference type="ChEBI" id="CHEBI:133043"/>
        <dbReference type="EC" id="2.3.2.6"/>
    </reaction>
</comment>
<dbReference type="GO" id="GO:0030163">
    <property type="term" value="P:protein catabolic process"/>
    <property type="evidence" value="ECO:0007669"/>
    <property type="project" value="UniProtKB-UniRule"/>
</dbReference>
<dbReference type="HAMAP" id="MF_00688">
    <property type="entry name" value="Leu_Phe_trans"/>
    <property type="match status" value="1"/>
</dbReference>
<gene>
    <name evidence="15" type="primary">aat</name>
    <name evidence="16" type="ORF">DXX94_01355</name>
</gene>
<dbReference type="RefSeq" id="WP_116013378.1">
    <property type="nucleotide sequence ID" value="NZ_QUOT01000001.1"/>
</dbReference>
<accession>A0A3E0TYJ5</accession>
<evidence type="ECO:0000256" key="1">
    <source>
        <dbReference type="ARBA" id="ARBA00004496"/>
    </source>
</evidence>
<dbReference type="InterPro" id="IPR042203">
    <property type="entry name" value="Leu/Phe-tRNA_Trfase_C"/>
</dbReference>
<sequence>MSQTISFIHPNSLVFPPLDTALTEPNGLLAVGGDLTPQRLVQAYSEGIFPWFSDGEPIMWWSPNPRAIIPTRDIRINRTLRKFLNKTPYQVSFNRAFDQVIELCAGAPFRQDETWILPEMISGYRQLHLLGHAHSVEVWEQEKLVGGLYGVAINGFFSGESMFYKAPNASKVALVALAKALEVCSVKFIDCQITNPFLEDMGCIEVSRDDFIQQQQAMLQLSLPSEFWTPRIISS</sequence>
<evidence type="ECO:0000256" key="15">
    <source>
        <dbReference type="HAMAP-Rule" id="MF_00688"/>
    </source>
</evidence>
<evidence type="ECO:0000256" key="4">
    <source>
        <dbReference type="ARBA" id="ARBA00023315"/>
    </source>
</evidence>
<proteinExistence type="inferred from homology"/>
<dbReference type="GO" id="GO:0008914">
    <property type="term" value="F:leucyl-tRNA--protein transferase activity"/>
    <property type="evidence" value="ECO:0007669"/>
    <property type="project" value="UniProtKB-UniRule"/>
</dbReference>
<reference evidence="17" key="1">
    <citation type="submission" date="2018-08" db="EMBL/GenBank/DDBJ databases">
        <title>Thalassotalea euphylliae genome.</title>
        <authorList>
            <person name="Summers S."/>
            <person name="Rice S.A."/>
            <person name="Freckelton M.L."/>
            <person name="Nedved B.T."/>
            <person name="Hadfield M.G."/>
        </authorList>
    </citation>
    <scope>NUCLEOTIDE SEQUENCE [LARGE SCALE GENOMIC DNA]</scope>
    <source>
        <strain evidence="17">H3</strain>
    </source>
</reference>
<evidence type="ECO:0000256" key="8">
    <source>
        <dbReference type="ARBA" id="ARBA00054043"/>
    </source>
</evidence>
<dbReference type="InterPro" id="IPR042221">
    <property type="entry name" value="Leu/Phe-tRNA_Trfase_N"/>
</dbReference>
<keyword evidence="4 15" id="KW-0012">Acyltransferase</keyword>
<comment type="similarity">
    <text evidence="9 15">Belongs to the L/F-transferase family.</text>
</comment>
<dbReference type="EMBL" id="QUOT01000001">
    <property type="protein sequence ID" value="REL29477.1"/>
    <property type="molecule type" value="Genomic_DNA"/>
</dbReference>
<dbReference type="Proteomes" id="UP000256899">
    <property type="component" value="Unassembled WGS sequence"/>
</dbReference>
<evidence type="ECO:0000256" key="7">
    <source>
        <dbReference type="ARBA" id="ARBA00051538"/>
    </source>
</evidence>
<dbReference type="Pfam" id="PF03588">
    <property type="entry name" value="Leu_Phe_trans"/>
    <property type="match status" value="1"/>
</dbReference>
<evidence type="ECO:0000313" key="17">
    <source>
        <dbReference type="Proteomes" id="UP000256899"/>
    </source>
</evidence>
<comment type="catalytic activity">
    <reaction evidence="6 15">
        <text>N-terminal L-arginyl-[protein] + L-leucyl-tRNA(Leu) = N-terminal L-leucyl-L-arginyl-[protein] + tRNA(Leu) + H(+)</text>
        <dbReference type="Rhea" id="RHEA:50416"/>
        <dbReference type="Rhea" id="RHEA-COMP:9613"/>
        <dbReference type="Rhea" id="RHEA-COMP:9622"/>
        <dbReference type="Rhea" id="RHEA-COMP:12672"/>
        <dbReference type="Rhea" id="RHEA-COMP:12673"/>
        <dbReference type="ChEBI" id="CHEBI:15378"/>
        <dbReference type="ChEBI" id="CHEBI:64719"/>
        <dbReference type="ChEBI" id="CHEBI:78442"/>
        <dbReference type="ChEBI" id="CHEBI:78494"/>
        <dbReference type="ChEBI" id="CHEBI:133044"/>
        <dbReference type="EC" id="2.3.2.6"/>
    </reaction>
</comment>
<evidence type="ECO:0000313" key="16">
    <source>
        <dbReference type="EMBL" id="REL29477.1"/>
    </source>
</evidence>
<dbReference type="InterPro" id="IPR004616">
    <property type="entry name" value="Leu/Phe-tRNA_Trfase"/>
</dbReference>
<comment type="catalytic activity">
    <reaction evidence="5 15">
        <text>L-phenylalanyl-tRNA(Phe) + an N-terminal L-alpha-aminoacyl-[protein] = an N-terminal L-phenylalanyl-L-alpha-aminoacyl-[protein] + tRNA(Phe)</text>
        <dbReference type="Rhea" id="RHEA:43632"/>
        <dbReference type="Rhea" id="RHEA-COMP:9668"/>
        <dbReference type="Rhea" id="RHEA-COMP:9699"/>
        <dbReference type="Rhea" id="RHEA-COMP:10636"/>
        <dbReference type="Rhea" id="RHEA-COMP:10637"/>
        <dbReference type="ChEBI" id="CHEBI:78442"/>
        <dbReference type="ChEBI" id="CHEBI:78531"/>
        <dbReference type="ChEBI" id="CHEBI:78597"/>
        <dbReference type="ChEBI" id="CHEBI:83561"/>
        <dbReference type="EC" id="2.3.2.6"/>
    </reaction>
</comment>
<evidence type="ECO:0000256" key="3">
    <source>
        <dbReference type="ARBA" id="ARBA00022679"/>
    </source>
</evidence>